<feature type="transmembrane region" description="Helical" evidence="2">
    <location>
        <begin position="122"/>
        <end position="147"/>
    </location>
</feature>
<feature type="transmembrane region" description="Helical" evidence="2">
    <location>
        <begin position="61"/>
        <end position="84"/>
    </location>
</feature>
<dbReference type="Proteomes" id="UP000799779">
    <property type="component" value="Unassembled WGS sequence"/>
</dbReference>
<gene>
    <name evidence="3" type="ORF">P154DRAFT_621828</name>
</gene>
<evidence type="ECO:0000313" key="4">
    <source>
        <dbReference type="Proteomes" id="UP000799779"/>
    </source>
</evidence>
<keyword evidence="2" id="KW-0472">Membrane</keyword>
<reference evidence="3" key="1">
    <citation type="journal article" date="2020" name="Stud. Mycol.">
        <title>101 Dothideomycetes genomes: a test case for predicting lifestyles and emergence of pathogens.</title>
        <authorList>
            <person name="Haridas S."/>
            <person name="Albert R."/>
            <person name="Binder M."/>
            <person name="Bloem J."/>
            <person name="Labutti K."/>
            <person name="Salamov A."/>
            <person name="Andreopoulos B."/>
            <person name="Baker S."/>
            <person name="Barry K."/>
            <person name="Bills G."/>
            <person name="Bluhm B."/>
            <person name="Cannon C."/>
            <person name="Castanera R."/>
            <person name="Culley D."/>
            <person name="Daum C."/>
            <person name="Ezra D."/>
            <person name="Gonzalez J."/>
            <person name="Henrissat B."/>
            <person name="Kuo A."/>
            <person name="Liang C."/>
            <person name="Lipzen A."/>
            <person name="Lutzoni F."/>
            <person name="Magnuson J."/>
            <person name="Mondo S."/>
            <person name="Nolan M."/>
            <person name="Ohm R."/>
            <person name="Pangilinan J."/>
            <person name="Park H.-J."/>
            <person name="Ramirez L."/>
            <person name="Alfaro M."/>
            <person name="Sun H."/>
            <person name="Tritt A."/>
            <person name="Yoshinaga Y."/>
            <person name="Zwiers L.-H."/>
            <person name="Turgeon B."/>
            <person name="Goodwin S."/>
            <person name="Spatafora J."/>
            <person name="Crous P."/>
            <person name="Grigoriev I."/>
        </authorList>
    </citation>
    <scope>NUCLEOTIDE SEQUENCE</scope>
    <source>
        <strain evidence="3">CBS 123094</strain>
    </source>
</reference>
<dbReference type="EMBL" id="ML977605">
    <property type="protein sequence ID" value="KAF1998253.1"/>
    <property type="molecule type" value="Genomic_DNA"/>
</dbReference>
<dbReference type="AlphaFoldDB" id="A0A6A5W8J8"/>
<feature type="compositionally biased region" description="Basic and acidic residues" evidence="1">
    <location>
        <begin position="1"/>
        <end position="14"/>
    </location>
</feature>
<evidence type="ECO:0000256" key="1">
    <source>
        <dbReference type="SAM" id="MobiDB-lite"/>
    </source>
</evidence>
<name>A0A6A5W8J8_9PLEO</name>
<evidence type="ECO:0000313" key="3">
    <source>
        <dbReference type="EMBL" id="KAF1998253.1"/>
    </source>
</evidence>
<feature type="transmembrane region" description="Helical" evidence="2">
    <location>
        <begin position="591"/>
        <end position="618"/>
    </location>
</feature>
<protein>
    <submittedName>
        <fullName evidence="3">Uncharacterized protein</fullName>
    </submittedName>
</protein>
<feature type="region of interest" description="Disordered" evidence="1">
    <location>
        <begin position="1"/>
        <end position="21"/>
    </location>
</feature>
<evidence type="ECO:0000256" key="2">
    <source>
        <dbReference type="SAM" id="Phobius"/>
    </source>
</evidence>
<sequence length="706" mass="77798">MPQEGYEMRSKFQETEMSPTSLKTPNTFTAANVQEMVPGSPHSWSTPVRDRVTTTTLRLNLWPAVIFIVYAVSTLFPWILLCILSKRPIRGPPQFTSWESPEGFDLEHWYEVSRQYYTVARILHMIGAVLTIPITSAICSVAVIVYIQSGSGRTELNMSQLVALADQGWANPRSWTGLKQNGSRPLQIAITLTLTGCVFQVLQAVCVQPETIKVPSYNSGSATVGGYVFVRDLPIQRYNDQGILVHQLRSTMNAATLYDSPNNVWFGSVKRGESDQGRLGDLPAGFTTGVMHEPQYAPRIDSDTSAVDIDEKEFQANCRDETSSGGLYVKYERTYNETSYSTFGAVACMPGDQSKTHWRPTRDQQNLTESLYLNISSSILILGEVETRYIKVTTFSTLGYFEIPSYRNGNVAGPIIAKDPFDFTTNPHSLQLLPKRAAKAEFVSEAQNTGNLSLIGTPNKGPLLSVALALFGNGSYIATHLQHPEAYQQSEPRPDSPRNQTLCADLAPLRLMNDGGCVINGEQLADVGTQIGEWLSATFKRELPTALLDSGVTLANRLWLGGAGVTTKLPTRGWISIQYNKGINMMKPKMALWQIIVGSIFLGTHLLGLLILTVYSVYRRAWVSYLGAEAMLRIGASYADELSRIGHKLCYSDQLDGVPFTNPWKDKLDSLPGFIGDAKAGKGIGRLEMGAQFGLSPAKGKEFEVL</sequence>
<keyword evidence="2" id="KW-1133">Transmembrane helix</keyword>
<proteinExistence type="predicted"/>
<organism evidence="3 4">
    <name type="scientific">Amniculicola lignicola CBS 123094</name>
    <dbReference type="NCBI Taxonomy" id="1392246"/>
    <lineage>
        <taxon>Eukaryota</taxon>
        <taxon>Fungi</taxon>
        <taxon>Dikarya</taxon>
        <taxon>Ascomycota</taxon>
        <taxon>Pezizomycotina</taxon>
        <taxon>Dothideomycetes</taxon>
        <taxon>Pleosporomycetidae</taxon>
        <taxon>Pleosporales</taxon>
        <taxon>Amniculicolaceae</taxon>
        <taxon>Amniculicola</taxon>
    </lineage>
</organism>
<keyword evidence="4" id="KW-1185">Reference proteome</keyword>
<accession>A0A6A5W8J8</accession>
<dbReference type="OrthoDB" id="5381672at2759"/>
<keyword evidence="2" id="KW-0812">Transmembrane</keyword>